<protein>
    <submittedName>
        <fullName evidence="11">Cell division protein FtsQ</fullName>
    </submittedName>
</protein>
<evidence type="ECO:0000256" key="6">
    <source>
        <dbReference type="ARBA" id="ARBA00023136"/>
    </source>
</evidence>
<accession>A0A1W7D2E6</accession>
<evidence type="ECO:0000256" key="8">
    <source>
        <dbReference type="SAM" id="MobiDB-lite"/>
    </source>
</evidence>
<feature type="transmembrane region" description="Helical" evidence="9">
    <location>
        <begin position="40"/>
        <end position="60"/>
    </location>
</feature>
<dbReference type="InterPro" id="IPR034746">
    <property type="entry name" value="POTRA"/>
</dbReference>
<dbReference type="Gene3D" id="3.10.20.310">
    <property type="entry name" value="membrane protein fhac"/>
    <property type="match status" value="1"/>
</dbReference>
<reference evidence="11 12" key="1">
    <citation type="submission" date="2017-05" db="EMBL/GenBank/DDBJ databases">
        <title>Complete genome sequence of Streptomyces sp. SCSIO 03032 revealed the diverse biosynthetic pathways for its bioactive secondary metabolites.</title>
        <authorList>
            <person name="Ma L."/>
            <person name="Zhu Y."/>
            <person name="Zhang W."/>
            <person name="Zhang G."/>
            <person name="Tian X."/>
            <person name="Zhang S."/>
            <person name="Zhang C."/>
        </authorList>
    </citation>
    <scope>NUCLEOTIDE SEQUENCE [LARGE SCALE GENOMIC DNA]</scope>
    <source>
        <strain evidence="11 12">SCSIO 03032</strain>
    </source>
</reference>
<dbReference type="InterPro" id="IPR005548">
    <property type="entry name" value="Cell_div_FtsQ/DivIB_C"/>
</dbReference>
<dbReference type="GO" id="GO:0005886">
    <property type="term" value="C:plasma membrane"/>
    <property type="evidence" value="ECO:0007669"/>
    <property type="project" value="TreeGrafter"/>
</dbReference>
<evidence type="ECO:0000313" key="11">
    <source>
        <dbReference type="EMBL" id="ARQ71258.1"/>
    </source>
</evidence>
<evidence type="ECO:0000256" key="5">
    <source>
        <dbReference type="ARBA" id="ARBA00022989"/>
    </source>
</evidence>
<keyword evidence="6 9" id="KW-0472">Membrane</keyword>
<keyword evidence="4 9" id="KW-0812">Transmembrane</keyword>
<keyword evidence="3 11" id="KW-0132">Cell division</keyword>
<dbReference type="KEGG" id="smao:CAG99_22690"/>
<evidence type="ECO:0000256" key="2">
    <source>
        <dbReference type="ARBA" id="ARBA00022475"/>
    </source>
</evidence>
<evidence type="ECO:0000256" key="7">
    <source>
        <dbReference type="ARBA" id="ARBA00023306"/>
    </source>
</evidence>
<evidence type="ECO:0000256" key="1">
    <source>
        <dbReference type="ARBA" id="ARBA00004370"/>
    </source>
</evidence>
<evidence type="ECO:0000256" key="4">
    <source>
        <dbReference type="ARBA" id="ARBA00022692"/>
    </source>
</evidence>
<dbReference type="InterPro" id="IPR050487">
    <property type="entry name" value="FtsQ_DivIB"/>
</dbReference>
<keyword evidence="7" id="KW-0131">Cell cycle</keyword>
<feature type="domain" description="POTRA" evidence="10">
    <location>
        <begin position="65"/>
        <end position="137"/>
    </location>
</feature>
<keyword evidence="12" id="KW-1185">Reference proteome</keyword>
<dbReference type="AlphaFoldDB" id="A0A1W7D2E6"/>
<evidence type="ECO:0000256" key="3">
    <source>
        <dbReference type="ARBA" id="ARBA00022618"/>
    </source>
</evidence>
<keyword evidence="2" id="KW-1003">Cell membrane</keyword>
<comment type="subcellular location">
    <subcellularLocation>
        <location evidence="1">Membrane</location>
    </subcellularLocation>
</comment>
<feature type="region of interest" description="Disordered" evidence="8">
    <location>
        <begin position="1"/>
        <end position="35"/>
    </location>
</feature>
<dbReference type="EMBL" id="CP021121">
    <property type="protein sequence ID" value="ARQ71258.1"/>
    <property type="molecule type" value="Genomic_DNA"/>
</dbReference>
<dbReference type="InterPro" id="IPR013685">
    <property type="entry name" value="POTRA_FtsQ_type"/>
</dbReference>
<dbReference type="Proteomes" id="UP000194218">
    <property type="component" value="Chromosome"/>
</dbReference>
<dbReference type="PROSITE" id="PS51779">
    <property type="entry name" value="POTRA"/>
    <property type="match status" value="1"/>
</dbReference>
<evidence type="ECO:0000256" key="9">
    <source>
        <dbReference type="SAM" id="Phobius"/>
    </source>
</evidence>
<evidence type="ECO:0000313" key="12">
    <source>
        <dbReference type="Proteomes" id="UP000194218"/>
    </source>
</evidence>
<dbReference type="PANTHER" id="PTHR37820">
    <property type="entry name" value="CELL DIVISION PROTEIN DIVIB"/>
    <property type="match status" value="1"/>
</dbReference>
<dbReference type="RefSeq" id="WP_086161100.1">
    <property type="nucleotide sequence ID" value="NZ_CP021121.1"/>
</dbReference>
<dbReference type="Pfam" id="PF03799">
    <property type="entry name" value="FtsQ_DivIB_C"/>
    <property type="match status" value="1"/>
</dbReference>
<evidence type="ECO:0000259" key="10">
    <source>
        <dbReference type="PROSITE" id="PS51779"/>
    </source>
</evidence>
<gene>
    <name evidence="11" type="ORF">CAG99_22690</name>
</gene>
<organism evidence="11 12">
    <name type="scientific">Streptomyces marincola</name>
    <dbReference type="NCBI Taxonomy" id="2878388"/>
    <lineage>
        <taxon>Bacteria</taxon>
        <taxon>Bacillati</taxon>
        <taxon>Actinomycetota</taxon>
        <taxon>Actinomycetes</taxon>
        <taxon>Kitasatosporales</taxon>
        <taxon>Streptomycetaceae</taxon>
        <taxon>Streptomyces</taxon>
    </lineage>
</organism>
<name>A0A1W7D2E6_9ACTN</name>
<dbReference type="PANTHER" id="PTHR37820:SF1">
    <property type="entry name" value="CELL DIVISION PROTEIN FTSQ"/>
    <property type="match status" value="1"/>
</dbReference>
<dbReference type="OrthoDB" id="9790760at2"/>
<sequence>MAGATTAERGRKRRQQGAGPRPPAGHSPLGRLRPGRPRPLTVGLLVLAALLCGFGLWALYGSDWLRIERVTVHRSGGPQRLTEEQILRAAEVPDGAPMASLDKGAVRDRALERLPRLASVEVVRGWPHGVTLKVTERTAEVLMPADGEGYTEVDADGVAFGTVPEAAEGVPLLELELEENASLRHFGEDRVLREAVSVAGALPAELRERTRVIRVTSYDSITLELADDRVVRWGSAERSEGKAEALAAVMNASPGARYFDVSAPSAPAASGG</sequence>
<dbReference type="Pfam" id="PF08478">
    <property type="entry name" value="POTRA_1"/>
    <property type="match status" value="1"/>
</dbReference>
<proteinExistence type="predicted"/>
<dbReference type="GO" id="GO:0051301">
    <property type="term" value="P:cell division"/>
    <property type="evidence" value="ECO:0007669"/>
    <property type="project" value="UniProtKB-KW"/>
</dbReference>
<keyword evidence="5 9" id="KW-1133">Transmembrane helix</keyword>